<protein>
    <recommendedName>
        <fullName evidence="3">DUF2267 domain-containing protein</fullName>
    </recommendedName>
</protein>
<evidence type="ECO:0000313" key="1">
    <source>
        <dbReference type="EMBL" id="MDN4173312.1"/>
    </source>
</evidence>
<dbReference type="RefSeq" id="WP_300952418.1">
    <property type="nucleotide sequence ID" value="NZ_JAUHJQ010000003.1"/>
</dbReference>
<comment type="caution">
    <text evidence="1">The sequence shown here is derived from an EMBL/GenBank/DDBJ whole genome shotgun (WGS) entry which is preliminary data.</text>
</comment>
<name>A0ABT8FFY3_9ACTN</name>
<keyword evidence="2" id="KW-1185">Reference proteome</keyword>
<dbReference type="Proteomes" id="UP001168620">
    <property type="component" value="Unassembled WGS sequence"/>
</dbReference>
<evidence type="ECO:0000313" key="2">
    <source>
        <dbReference type="Proteomes" id="UP001168620"/>
    </source>
</evidence>
<gene>
    <name evidence="1" type="ORF">QWY28_10190</name>
</gene>
<accession>A0ABT8FFY3</accession>
<dbReference type="EMBL" id="JAUHJQ010000003">
    <property type="protein sequence ID" value="MDN4173312.1"/>
    <property type="molecule type" value="Genomic_DNA"/>
</dbReference>
<organism evidence="1 2">
    <name type="scientific">Nocardioides oceani</name>
    <dbReference type="NCBI Taxonomy" id="3058369"/>
    <lineage>
        <taxon>Bacteria</taxon>
        <taxon>Bacillati</taxon>
        <taxon>Actinomycetota</taxon>
        <taxon>Actinomycetes</taxon>
        <taxon>Propionibacteriales</taxon>
        <taxon>Nocardioidaceae</taxon>
        <taxon>Nocardioides</taxon>
    </lineage>
</organism>
<reference evidence="1" key="1">
    <citation type="submission" date="2023-06" db="EMBL/GenBank/DDBJ databases">
        <title>Draft genome sequence of Nocardioides sp. SOB77.</title>
        <authorList>
            <person name="Zhang G."/>
        </authorList>
    </citation>
    <scope>NUCLEOTIDE SEQUENCE</scope>
    <source>
        <strain evidence="1">SOB77</strain>
    </source>
</reference>
<sequence>MADEHQSFIDAVLDAAPEVEDALRALGEDIAPDLEIPVLWLGFVGRAVATCLPGMSADAAGAVFATVEHHLVHGSESMSTGVATGFLEAVAGAVSAGRLDPGLVAGVLGPESRAYVDAWDQFTLGRSSLGGS</sequence>
<evidence type="ECO:0008006" key="3">
    <source>
        <dbReference type="Google" id="ProtNLM"/>
    </source>
</evidence>
<proteinExistence type="predicted"/>